<dbReference type="SMART" id="SM00268">
    <property type="entry name" value="ACTIN"/>
    <property type="match status" value="1"/>
</dbReference>
<dbReference type="Pfam" id="PF00022">
    <property type="entry name" value="Actin"/>
    <property type="match status" value="2"/>
</dbReference>
<evidence type="ECO:0000256" key="4">
    <source>
        <dbReference type="ARBA" id="ARBA00023054"/>
    </source>
</evidence>
<dbReference type="InterPro" id="IPR043129">
    <property type="entry name" value="ATPase_NBD"/>
</dbReference>
<dbReference type="SMART" id="SM00474">
    <property type="entry name" value="35EXOc"/>
    <property type="match status" value="1"/>
</dbReference>
<dbReference type="SUPFAM" id="SSF53067">
    <property type="entry name" value="Actin-like ATPase domain"/>
    <property type="match status" value="2"/>
</dbReference>
<feature type="region of interest" description="Disordered" evidence="9">
    <location>
        <begin position="719"/>
        <end position="760"/>
    </location>
</feature>
<keyword evidence="12" id="KW-1185">Reference proteome</keyword>
<proteinExistence type="inferred from homology"/>
<evidence type="ECO:0000256" key="8">
    <source>
        <dbReference type="SAM" id="Coils"/>
    </source>
</evidence>
<evidence type="ECO:0000256" key="2">
    <source>
        <dbReference type="ARBA" id="ARBA00022763"/>
    </source>
</evidence>
<dbReference type="InterPro" id="IPR002562">
    <property type="entry name" value="3'-5'_exonuclease_dom"/>
</dbReference>
<accession>A0A9P6X6B4</accession>
<feature type="compositionally biased region" description="Polar residues" evidence="9">
    <location>
        <begin position="278"/>
        <end position="291"/>
    </location>
</feature>
<evidence type="ECO:0000256" key="6">
    <source>
        <dbReference type="ARBA" id="ARBA00023242"/>
    </source>
</evidence>
<dbReference type="GO" id="GO:0006139">
    <property type="term" value="P:nucleobase-containing compound metabolic process"/>
    <property type="evidence" value="ECO:0007669"/>
    <property type="project" value="InterPro"/>
</dbReference>
<dbReference type="OrthoDB" id="7340501at2759"/>
<evidence type="ECO:0000313" key="11">
    <source>
        <dbReference type="EMBL" id="KAG1306237.1"/>
    </source>
</evidence>
<feature type="domain" description="3'-5' exonuclease" evidence="10">
    <location>
        <begin position="80"/>
        <end position="253"/>
    </location>
</feature>
<keyword evidence="4 8" id="KW-0175">Coiled coil</keyword>
<dbReference type="Gene3D" id="3.30.420.40">
    <property type="match status" value="2"/>
</dbReference>
<feature type="coiled-coil region" evidence="8">
    <location>
        <begin position="496"/>
        <end position="560"/>
    </location>
</feature>
<dbReference type="GO" id="GO:0008408">
    <property type="term" value="F:3'-5' exonuclease activity"/>
    <property type="evidence" value="ECO:0007669"/>
    <property type="project" value="InterPro"/>
</dbReference>
<feature type="region of interest" description="Disordered" evidence="9">
    <location>
        <begin position="620"/>
        <end position="695"/>
    </location>
</feature>
<protein>
    <recommendedName>
        <fullName evidence="10">3'-5' exonuclease domain-containing protein</fullName>
    </recommendedName>
</protein>
<reference evidence="11" key="1">
    <citation type="journal article" date="2020" name="Microb. Genom.">
        <title>Genetic diversity of clinical and environmental Mucorales isolates obtained from an investigation of mucormycosis cases among solid organ transplant recipients.</title>
        <authorList>
            <person name="Nguyen M.H."/>
            <person name="Kaul D."/>
            <person name="Muto C."/>
            <person name="Cheng S.J."/>
            <person name="Richter R.A."/>
            <person name="Bruno V.M."/>
            <person name="Liu G."/>
            <person name="Beyhan S."/>
            <person name="Sundermann A.J."/>
            <person name="Mounaud S."/>
            <person name="Pasculle A.W."/>
            <person name="Nierman W.C."/>
            <person name="Driscoll E."/>
            <person name="Cumbie R."/>
            <person name="Clancy C.J."/>
            <person name="Dupont C.L."/>
        </authorList>
    </citation>
    <scope>NUCLEOTIDE SEQUENCE</scope>
    <source>
        <strain evidence="11">GL11</strain>
    </source>
</reference>
<evidence type="ECO:0000259" key="10">
    <source>
        <dbReference type="SMART" id="SM00474"/>
    </source>
</evidence>
<keyword evidence="5" id="KW-0804">Transcription</keyword>
<dbReference type="EMBL" id="JAANQT010001177">
    <property type="protein sequence ID" value="KAG1306237.1"/>
    <property type="molecule type" value="Genomic_DNA"/>
</dbReference>
<dbReference type="GO" id="GO:0006974">
    <property type="term" value="P:DNA damage response"/>
    <property type="evidence" value="ECO:0007669"/>
    <property type="project" value="UniProtKB-KW"/>
</dbReference>
<dbReference type="Proteomes" id="UP000716291">
    <property type="component" value="Unassembled WGS sequence"/>
</dbReference>
<dbReference type="InterPro" id="IPR012337">
    <property type="entry name" value="RNaseH-like_sf"/>
</dbReference>
<sequence length="972" mass="111643">MTNRTISTSTHLFQSHSTEIVIHEDILKPVQQKSERQIEHDKQLSIKRENKIRFEKYLETLPALSYPSRYNVECINSIEQTNVRLPKFLKAEPEGVFGVDFEWPPTFIKGQREKKISLIQICAAKTILLFQVGRMKKLPQELQNFFENKELLKTGVNIKMDGQKLYRDFGIKTNGLVELMTLANLSKSSDVTRTHHRSLRALTAIFLKQKMAKGKVRMSNWSAPVLSPNQKKYAALDAYASYQIYQTIKKEGIENVPIEHLLHQNLSTPKVEKKPKTQIKTAETKPTSSKQCRAGWATENDPSLVFDNVVSKYKDRRLNTNVLAVGMDALADPAAKSSSRSPFDSNVVCDFERMESILDYIFLVLGINTSSIQHPIVMTETVCNPQYSRSLMNELLFEGYRVPSVVYGIDSLFSYHANGGTKEDGGMIISSGHTSTHIIPTLGGKGILSKTKRMNYGGTQATDYMLKLMQLKYPTFPTKMTVGQAEDLVRTHAFVAKDYQETLKRIEDRKTFQEIDRIIQFPFTAPIIEEKSAEELARQAAKKEENAKRLRESAARSRLEKLVAREQQYEAFTNLKEAKGKVKKVDWLAQLKESGFKDEADLDDTIKQLDGFIQRARNKELGIEETEEKEPPQTDLVDIPDDQLDEAGKKEKRKQKLMKANYDARQRAKKAKQEAKLREQEEARLEEERRKEDPEGWVLSIKEKRQEVIDRLKKRKRLASELADRRSRASQLRMKSIANLASDNPTPKRRRKGAEEDTFGQDDEDWAIYREINREDESDEEEEDLSQLNQYESLLLQHDPEFLTEHLYESMTSPTNTLVHLLTRGLYPSWDPTDLAQSYQLHVNVERVRVPEVLFQPSIIGLDQAGLIESVHDIVKTFDINSRQKIMQNIFITGGYSQVPGLSDRIHSSLKSIYPVHTNIKVKRANNPLLDAWRGAAMFGQDGLNEKYFVTRKEYEEYGSDYLKEHHLGNIK</sequence>
<evidence type="ECO:0000313" key="12">
    <source>
        <dbReference type="Proteomes" id="UP000716291"/>
    </source>
</evidence>
<comment type="caution">
    <text evidence="11">The sequence shown here is derived from an EMBL/GenBank/DDBJ whole genome shotgun (WGS) entry which is preliminary data.</text>
</comment>
<evidence type="ECO:0000256" key="5">
    <source>
        <dbReference type="ARBA" id="ARBA00023163"/>
    </source>
</evidence>
<comment type="similarity">
    <text evidence="7">Belongs to the actin family.</text>
</comment>
<dbReference type="Pfam" id="PF01612">
    <property type="entry name" value="DNA_pol_A_exo1"/>
    <property type="match status" value="1"/>
</dbReference>
<evidence type="ECO:0000256" key="1">
    <source>
        <dbReference type="ARBA" id="ARBA00004123"/>
    </source>
</evidence>
<dbReference type="FunFam" id="3.30.420.40:FF:000058">
    <property type="entry name" value="Putative actin-related protein 5"/>
    <property type="match status" value="1"/>
</dbReference>
<dbReference type="PANTHER" id="PTHR11937">
    <property type="entry name" value="ACTIN"/>
    <property type="match status" value="1"/>
</dbReference>
<evidence type="ECO:0000256" key="9">
    <source>
        <dbReference type="SAM" id="MobiDB-lite"/>
    </source>
</evidence>
<dbReference type="GO" id="GO:0005634">
    <property type="term" value="C:nucleus"/>
    <property type="evidence" value="ECO:0007669"/>
    <property type="project" value="UniProtKB-SubCell"/>
</dbReference>
<evidence type="ECO:0000256" key="3">
    <source>
        <dbReference type="ARBA" id="ARBA00023015"/>
    </source>
</evidence>
<dbReference type="GO" id="GO:0003676">
    <property type="term" value="F:nucleic acid binding"/>
    <property type="evidence" value="ECO:0007669"/>
    <property type="project" value="InterPro"/>
</dbReference>
<name>A0A9P6X6B4_RHIOR</name>
<dbReference type="InterPro" id="IPR036397">
    <property type="entry name" value="RNaseH_sf"/>
</dbReference>
<feature type="compositionally biased region" description="Basic and acidic residues" evidence="9">
    <location>
        <begin position="662"/>
        <end position="694"/>
    </location>
</feature>
<dbReference type="SUPFAM" id="SSF53098">
    <property type="entry name" value="Ribonuclease H-like"/>
    <property type="match status" value="1"/>
</dbReference>
<dbReference type="AlphaFoldDB" id="A0A9P6X6B4"/>
<evidence type="ECO:0000256" key="7">
    <source>
        <dbReference type="RuleBase" id="RU000487"/>
    </source>
</evidence>
<dbReference type="Gene3D" id="3.30.420.10">
    <property type="entry name" value="Ribonuclease H-like superfamily/Ribonuclease H"/>
    <property type="match status" value="1"/>
</dbReference>
<keyword evidence="3" id="KW-0805">Transcription regulation</keyword>
<gene>
    <name evidence="11" type="ORF">G6F64_007753</name>
</gene>
<feature type="region of interest" description="Disordered" evidence="9">
    <location>
        <begin position="269"/>
        <end position="294"/>
    </location>
</feature>
<comment type="subcellular location">
    <subcellularLocation>
        <location evidence="1">Nucleus</location>
    </subcellularLocation>
</comment>
<keyword evidence="2" id="KW-0227">DNA damage</keyword>
<dbReference type="InterPro" id="IPR004000">
    <property type="entry name" value="Actin"/>
</dbReference>
<dbReference type="FunFam" id="3.30.420.40:FF:000122">
    <property type="entry name" value="ARP5 actin-related protein 5 homolog"/>
    <property type="match status" value="1"/>
</dbReference>
<organism evidence="11 12">
    <name type="scientific">Rhizopus oryzae</name>
    <name type="common">Mucormycosis agent</name>
    <name type="synonym">Rhizopus arrhizus var. delemar</name>
    <dbReference type="NCBI Taxonomy" id="64495"/>
    <lineage>
        <taxon>Eukaryota</taxon>
        <taxon>Fungi</taxon>
        <taxon>Fungi incertae sedis</taxon>
        <taxon>Mucoromycota</taxon>
        <taxon>Mucoromycotina</taxon>
        <taxon>Mucoromycetes</taxon>
        <taxon>Mucorales</taxon>
        <taxon>Mucorineae</taxon>
        <taxon>Rhizopodaceae</taxon>
        <taxon>Rhizopus</taxon>
    </lineage>
</organism>
<keyword evidence="6" id="KW-0539">Nucleus</keyword>
<dbReference type="CDD" id="cd06141">
    <property type="entry name" value="WRN_exo"/>
    <property type="match status" value="1"/>
</dbReference>
<dbReference type="CDD" id="cd10211">
    <property type="entry name" value="ASKHA_NBD_Arp5"/>
    <property type="match status" value="1"/>
</dbReference>